<gene>
    <name evidence="1" type="ORF">F5148DRAFT_1147611</name>
</gene>
<organism evidence="1 2">
    <name type="scientific">Russula earlei</name>
    <dbReference type="NCBI Taxonomy" id="71964"/>
    <lineage>
        <taxon>Eukaryota</taxon>
        <taxon>Fungi</taxon>
        <taxon>Dikarya</taxon>
        <taxon>Basidiomycota</taxon>
        <taxon>Agaricomycotina</taxon>
        <taxon>Agaricomycetes</taxon>
        <taxon>Russulales</taxon>
        <taxon>Russulaceae</taxon>
        <taxon>Russula</taxon>
    </lineage>
</organism>
<name>A0ACC0UFP0_9AGAM</name>
<dbReference type="EMBL" id="JAGFNK010000044">
    <property type="protein sequence ID" value="KAI9510336.1"/>
    <property type="molecule type" value="Genomic_DNA"/>
</dbReference>
<proteinExistence type="predicted"/>
<evidence type="ECO:0000313" key="1">
    <source>
        <dbReference type="EMBL" id="KAI9510336.1"/>
    </source>
</evidence>
<comment type="caution">
    <text evidence="1">The sequence shown here is derived from an EMBL/GenBank/DDBJ whole genome shotgun (WGS) entry which is preliminary data.</text>
</comment>
<protein>
    <submittedName>
        <fullName evidence="1">Uncharacterized protein</fullName>
    </submittedName>
</protein>
<evidence type="ECO:0000313" key="2">
    <source>
        <dbReference type="Proteomes" id="UP001207468"/>
    </source>
</evidence>
<dbReference type="Proteomes" id="UP001207468">
    <property type="component" value="Unassembled WGS sequence"/>
</dbReference>
<keyword evidence="2" id="KW-1185">Reference proteome</keyword>
<accession>A0ACC0UFP0</accession>
<reference evidence="1" key="1">
    <citation type="submission" date="2021-03" db="EMBL/GenBank/DDBJ databases">
        <title>Evolutionary priming and transition to the ectomycorrhizal habit in an iconic lineage of mushroom-forming fungi: is preadaptation a requirement?</title>
        <authorList>
            <consortium name="DOE Joint Genome Institute"/>
            <person name="Looney B.P."/>
            <person name="Miyauchi S."/>
            <person name="Morin E."/>
            <person name="Drula E."/>
            <person name="Courty P.E."/>
            <person name="Chicoki N."/>
            <person name="Fauchery L."/>
            <person name="Kohler A."/>
            <person name="Kuo A."/>
            <person name="LaButti K."/>
            <person name="Pangilinan J."/>
            <person name="Lipzen A."/>
            <person name="Riley R."/>
            <person name="Andreopoulos W."/>
            <person name="He G."/>
            <person name="Johnson J."/>
            <person name="Barry K.W."/>
            <person name="Grigoriev I.V."/>
            <person name="Nagy L."/>
            <person name="Hibbett D."/>
            <person name="Henrissat B."/>
            <person name="Matheny P.B."/>
            <person name="Labbe J."/>
            <person name="Martin A.F."/>
        </authorList>
    </citation>
    <scope>NUCLEOTIDE SEQUENCE</scope>
    <source>
        <strain evidence="1">BPL698</strain>
    </source>
</reference>
<sequence length="244" mass="26689">MPLCWGICRGVLQASRRATIAMIQCHLCNLAKWSRDNVTGTINKEQGPGWMCQMTLNGHGFATTKPIWMFLSKCWKAGWQSSGGVTMHNAIIPHGVHSRGTILKLCHHQSRGGITISKCHSCLTGDIVEALQCIKCAIWCDLLFQEPAPSSTLELEERDEGLADVVRGDSNNAEEESDIEGFSWDELLIEDEDKETMNCHGLGQAKPKPTGFDGFGLAQGLRKPKLPRASPKPGLSGQAGPEEH</sequence>